<evidence type="ECO:0000313" key="2">
    <source>
        <dbReference type="Proteomes" id="UP000294862"/>
    </source>
</evidence>
<comment type="caution">
    <text evidence="1">The sequence shown here is derived from an EMBL/GenBank/DDBJ whole genome shotgun (WGS) entry which is preliminary data.</text>
</comment>
<evidence type="ECO:0000313" key="1">
    <source>
        <dbReference type="EMBL" id="TCO36828.1"/>
    </source>
</evidence>
<reference evidence="1 2" key="1">
    <citation type="journal article" date="2015" name="Stand. Genomic Sci.">
        <title>Genomic Encyclopedia of Bacterial and Archaeal Type Strains, Phase III: the genomes of soil and plant-associated and newly described type strains.</title>
        <authorList>
            <person name="Whitman W.B."/>
            <person name="Woyke T."/>
            <person name="Klenk H.P."/>
            <person name="Zhou Y."/>
            <person name="Lilburn T.G."/>
            <person name="Beck B.J."/>
            <person name="De Vos P."/>
            <person name="Vandamme P."/>
            <person name="Eisen J.A."/>
            <person name="Garrity G."/>
            <person name="Hugenholtz P."/>
            <person name="Kyrpides N.C."/>
        </authorList>
    </citation>
    <scope>NUCLEOTIDE SEQUENCE [LARGE SCALE GENOMIC DNA]</scope>
    <source>
        <strain evidence="1 2">A3</strain>
    </source>
</reference>
<accession>A0A4R2I1M1</accession>
<keyword evidence="2" id="KW-1185">Reference proteome</keyword>
<protein>
    <submittedName>
        <fullName evidence="1">Uncharacterized protein</fullName>
    </submittedName>
</protein>
<name>A0A4R2I1M1_9GAMM</name>
<sequence>MDVKDVNDAEWGMLALCNGEASLDAWAHAVRTRAKALCDEFYAVRMAPPEGAPYAPLNCQARAHGNTLVLEWYQRHRFKGKPAFRLPIARQADGLSYNIAELQALARPDEREVVARVEAEMVLIRKVYMETLVIRKAFTSAHRAMKAICDGKTPRVRKVMKRPQREGSRLIRRPE</sequence>
<dbReference type="Proteomes" id="UP000294862">
    <property type="component" value="Unassembled WGS sequence"/>
</dbReference>
<dbReference type="EMBL" id="SLWQ01000011">
    <property type="protein sequence ID" value="TCO36828.1"/>
    <property type="molecule type" value="Genomic_DNA"/>
</dbReference>
<dbReference type="InterPro" id="IPR045809">
    <property type="entry name" value="MobI"/>
</dbReference>
<proteinExistence type="predicted"/>
<organism evidence="1 2">
    <name type="scientific">Dokdonella fugitiva</name>
    <dbReference type="NCBI Taxonomy" id="328517"/>
    <lineage>
        <taxon>Bacteria</taxon>
        <taxon>Pseudomonadati</taxon>
        <taxon>Pseudomonadota</taxon>
        <taxon>Gammaproteobacteria</taxon>
        <taxon>Lysobacterales</taxon>
        <taxon>Rhodanobacteraceae</taxon>
        <taxon>Dokdonella</taxon>
    </lineage>
</organism>
<gene>
    <name evidence="1" type="ORF">EV148_1114</name>
</gene>
<dbReference type="Pfam" id="PF19456">
    <property type="entry name" value="MobI"/>
    <property type="match status" value="1"/>
</dbReference>
<dbReference type="AlphaFoldDB" id="A0A4R2I1M1"/>